<accession>A0A3A8HKB2</accession>
<feature type="binding site" evidence="7">
    <location>
        <position position="75"/>
    </location>
    <ligand>
        <name>substrate</name>
    </ligand>
</feature>
<keyword evidence="4 5" id="KW-0520">NAD</keyword>
<organism evidence="11 12">
    <name type="scientific">Corallococcus exercitus</name>
    <dbReference type="NCBI Taxonomy" id="2316736"/>
    <lineage>
        <taxon>Bacteria</taxon>
        <taxon>Pseudomonadati</taxon>
        <taxon>Myxococcota</taxon>
        <taxon>Myxococcia</taxon>
        <taxon>Myxococcales</taxon>
        <taxon>Cystobacterineae</taxon>
        <taxon>Myxococcaceae</taxon>
        <taxon>Corallococcus</taxon>
    </lineage>
</organism>
<dbReference type="AlphaFoldDB" id="A0A3A8HKB2"/>
<keyword evidence="3 5" id="KW-0560">Oxidoreductase</keyword>
<keyword evidence="8" id="KW-0547">Nucleotide-binding</keyword>
<sequence length="375" mass="39849">MIVGVPKEIKTREYRVGMVPAGVRALTMAGHTVLVETNAGVGSGIPDSEYQRVGAQIISSADEVWKRAEMVVKVKEPIAPEYERMQPGQIVYTYFHLAGVDPELTKTLIKKKVTAVAYETLQLDDGSLPLLKPMSEVAGKMAIQVGAACLEKAHGGKGILLGGVPGVRRGRVAVIGGGVVGLCAAKVAVGMGAEVTILDVNLERLTYLDDVFLGRAQTLASDTESIARTVRESDLVIGGVLIPGGKAPKLVSRELIGEMEPGSVVVDVAVDQGGCIETCKPTTHDNPTFTVSDVVHYCVANMPGAVPQTSTFALTNTTRPYARKIADLGLVEAIKSDRALQRAINTYNGHITYEAVAKDMGYDYMPLMDALSGKK</sequence>
<evidence type="ECO:0000256" key="3">
    <source>
        <dbReference type="ARBA" id="ARBA00023002"/>
    </source>
</evidence>
<proteinExistence type="inferred from homology"/>
<feature type="binding site" evidence="8">
    <location>
        <position position="135"/>
    </location>
    <ligand>
        <name>NAD(+)</name>
        <dbReference type="ChEBI" id="CHEBI:57540"/>
    </ligand>
</feature>
<dbReference type="Pfam" id="PF01262">
    <property type="entry name" value="AlaDh_PNT_C"/>
    <property type="match status" value="1"/>
</dbReference>
<keyword evidence="12" id="KW-1185">Reference proteome</keyword>
<evidence type="ECO:0000313" key="11">
    <source>
        <dbReference type="EMBL" id="NOK38816.1"/>
    </source>
</evidence>
<reference evidence="11 12" key="1">
    <citation type="submission" date="2020-05" db="EMBL/GenBank/DDBJ databases">
        <authorList>
            <person name="Whitworth D."/>
        </authorList>
    </citation>
    <scope>NUCLEOTIDE SEQUENCE [LARGE SCALE GENOMIC DNA]</scope>
    <source>
        <strain evidence="11 12">AB043B</strain>
    </source>
</reference>
<feature type="active site" description="Proton donor/acceptor" evidence="6">
    <location>
        <position position="96"/>
    </location>
</feature>
<dbReference type="InterPro" id="IPR007698">
    <property type="entry name" value="AlaDH/PNT_NAD(H)-bd"/>
</dbReference>
<dbReference type="SUPFAM" id="SSF51735">
    <property type="entry name" value="NAD(P)-binding Rossmann-fold domains"/>
    <property type="match status" value="1"/>
</dbReference>
<dbReference type="FunFam" id="3.40.50.720:FF:000049">
    <property type="entry name" value="Alanine dehydrogenase"/>
    <property type="match status" value="1"/>
</dbReference>
<comment type="caution">
    <text evidence="11">The sequence shown here is derived from an EMBL/GenBank/DDBJ whole genome shotgun (WGS) entry which is preliminary data.</text>
</comment>
<comment type="catalytic activity">
    <reaction evidence="5">
        <text>L-alanine + NAD(+) + H2O = pyruvate + NH4(+) + NADH + H(+)</text>
        <dbReference type="Rhea" id="RHEA:18405"/>
        <dbReference type="ChEBI" id="CHEBI:15361"/>
        <dbReference type="ChEBI" id="CHEBI:15377"/>
        <dbReference type="ChEBI" id="CHEBI:15378"/>
        <dbReference type="ChEBI" id="CHEBI:28938"/>
        <dbReference type="ChEBI" id="CHEBI:57540"/>
        <dbReference type="ChEBI" id="CHEBI:57945"/>
        <dbReference type="ChEBI" id="CHEBI:57972"/>
        <dbReference type="EC" id="1.4.1.1"/>
    </reaction>
</comment>
<dbReference type="InterPro" id="IPR008141">
    <property type="entry name" value="Ala_DH"/>
</dbReference>
<evidence type="ECO:0000256" key="8">
    <source>
        <dbReference type="PIRSR" id="PIRSR000183-3"/>
    </source>
</evidence>
<dbReference type="RefSeq" id="WP_120529958.1">
    <property type="nucleotide sequence ID" value="NZ_JABFJV010000370.1"/>
</dbReference>
<dbReference type="Gene3D" id="3.40.50.720">
    <property type="entry name" value="NAD(P)-binding Rossmann-like Domain"/>
    <property type="match status" value="2"/>
</dbReference>
<evidence type="ECO:0000256" key="5">
    <source>
        <dbReference type="PIRNR" id="PIRNR000183"/>
    </source>
</evidence>
<dbReference type="GO" id="GO:0000166">
    <property type="term" value="F:nucleotide binding"/>
    <property type="evidence" value="ECO:0007669"/>
    <property type="project" value="UniProtKB-KW"/>
</dbReference>
<feature type="binding site" evidence="8">
    <location>
        <begin position="240"/>
        <end position="241"/>
    </location>
    <ligand>
        <name>NAD(+)</name>
        <dbReference type="ChEBI" id="CHEBI:57540"/>
    </ligand>
</feature>
<dbReference type="CDD" id="cd05305">
    <property type="entry name" value="L-AlaDH"/>
    <property type="match status" value="1"/>
</dbReference>
<feature type="binding site" evidence="8">
    <location>
        <begin position="299"/>
        <end position="302"/>
    </location>
    <ligand>
        <name>NAD(+)</name>
        <dbReference type="ChEBI" id="CHEBI:57540"/>
    </ligand>
</feature>
<evidence type="ECO:0000256" key="1">
    <source>
        <dbReference type="ARBA" id="ARBA00005689"/>
    </source>
</evidence>
<feature type="binding site" evidence="7">
    <location>
        <position position="15"/>
    </location>
    <ligand>
        <name>substrate</name>
    </ligand>
</feature>
<comment type="similarity">
    <text evidence="1 5">Belongs to the AlaDH/PNT family.</text>
</comment>
<dbReference type="GO" id="GO:0042853">
    <property type="term" value="P:L-alanine catabolic process"/>
    <property type="evidence" value="ECO:0007669"/>
    <property type="project" value="InterPro"/>
</dbReference>
<dbReference type="EMBL" id="JABFJV010000370">
    <property type="protein sequence ID" value="NOK38816.1"/>
    <property type="molecule type" value="Genomic_DNA"/>
</dbReference>
<dbReference type="SMART" id="SM01002">
    <property type="entry name" value="AlaDh_PNT_C"/>
    <property type="match status" value="1"/>
</dbReference>
<dbReference type="GO" id="GO:0000286">
    <property type="term" value="F:alanine dehydrogenase activity"/>
    <property type="evidence" value="ECO:0007669"/>
    <property type="project" value="UniProtKB-UniRule"/>
</dbReference>
<dbReference type="GO" id="GO:0005886">
    <property type="term" value="C:plasma membrane"/>
    <property type="evidence" value="ECO:0007669"/>
    <property type="project" value="TreeGrafter"/>
</dbReference>
<feature type="binding site" evidence="8">
    <location>
        <position position="221"/>
    </location>
    <ligand>
        <name>NAD(+)</name>
        <dbReference type="ChEBI" id="CHEBI:57540"/>
    </ligand>
</feature>
<dbReference type="InterPro" id="IPR008143">
    <property type="entry name" value="Ala_DH/PNT_CS2"/>
</dbReference>
<dbReference type="InterPro" id="IPR036291">
    <property type="entry name" value="NAD(P)-bd_dom_sf"/>
</dbReference>
<feature type="active site" description="Proton donor/acceptor" evidence="6">
    <location>
        <position position="271"/>
    </location>
</feature>
<dbReference type="PANTHER" id="PTHR42795">
    <property type="entry name" value="ALANINE DEHYDROGENASE"/>
    <property type="match status" value="1"/>
</dbReference>
<evidence type="ECO:0000313" key="12">
    <source>
        <dbReference type="Proteomes" id="UP000563426"/>
    </source>
</evidence>
<feature type="domain" description="Alanine dehydrogenase/pyridine nucleotide transhydrogenase NAD(H)-binding" evidence="9">
    <location>
        <begin position="150"/>
        <end position="298"/>
    </location>
</feature>
<evidence type="ECO:0000256" key="6">
    <source>
        <dbReference type="PIRSR" id="PIRSR000183-1"/>
    </source>
</evidence>
<dbReference type="OrthoDB" id="9804592at2"/>
<dbReference type="SUPFAM" id="SSF52283">
    <property type="entry name" value="Formate/glycerate dehydrogenase catalytic domain-like"/>
    <property type="match status" value="1"/>
</dbReference>
<dbReference type="NCBIfam" id="TIGR00518">
    <property type="entry name" value="alaDH"/>
    <property type="match status" value="1"/>
</dbReference>
<feature type="binding site" evidence="8">
    <location>
        <begin position="268"/>
        <end position="271"/>
    </location>
    <ligand>
        <name>NAD(+)</name>
        <dbReference type="ChEBI" id="CHEBI:57540"/>
    </ligand>
</feature>
<dbReference type="EC" id="1.4.1.1" evidence="2 5"/>
<feature type="binding site" evidence="8">
    <location>
        <position position="204"/>
    </location>
    <ligand>
        <name>NAD(+)</name>
        <dbReference type="ChEBI" id="CHEBI:57540"/>
    </ligand>
</feature>
<dbReference type="PIRSF" id="PIRSF000183">
    <property type="entry name" value="Alanine_dh"/>
    <property type="match status" value="1"/>
</dbReference>
<evidence type="ECO:0000259" key="9">
    <source>
        <dbReference type="SMART" id="SM01002"/>
    </source>
</evidence>
<dbReference type="Proteomes" id="UP000563426">
    <property type="component" value="Unassembled WGS sequence"/>
</dbReference>
<dbReference type="Pfam" id="PF05222">
    <property type="entry name" value="AlaDh_PNT_N"/>
    <property type="match status" value="1"/>
</dbReference>
<gene>
    <name evidence="11" type="primary">ald</name>
    <name evidence="11" type="ORF">HMI49_37075</name>
</gene>
<evidence type="ECO:0000256" key="2">
    <source>
        <dbReference type="ARBA" id="ARBA00012897"/>
    </source>
</evidence>
<evidence type="ECO:0000259" key="10">
    <source>
        <dbReference type="SMART" id="SM01003"/>
    </source>
</evidence>
<dbReference type="PANTHER" id="PTHR42795:SF1">
    <property type="entry name" value="ALANINE DEHYDROGENASE"/>
    <property type="match status" value="1"/>
</dbReference>
<feature type="domain" description="Alanine dehydrogenase/pyridine nucleotide transhydrogenase N-terminal" evidence="10">
    <location>
        <begin position="4"/>
        <end position="138"/>
    </location>
</feature>
<dbReference type="InterPro" id="IPR007886">
    <property type="entry name" value="AlaDH/PNT_N"/>
</dbReference>
<evidence type="ECO:0000256" key="7">
    <source>
        <dbReference type="PIRSR" id="PIRSR000183-2"/>
    </source>
</evidence>
<dbReference type="PROSITE" id="PS00837">
    <property type="entry name" value="ALADH_PNT_2"/>
    <property type="match status" value="1"/>
</dbReference>
<name>A0A3A8HKB2_9BACT</name>
<dbReference type="SMART" id="SM01003">
    <property type="entry name" value="AlaDh_PNT_N"/>
    <property type="match status" value="1"/>
</dbReference>
<evidence type="ECO:0000256" key="4">
    <source>
        <dbReference type="ARBA" id="ARBA00023027"/>
    </source>
</evidence>
<protein>
    <recommendedName>
        <fullName evidence="2 5">Alanine dehydrogenase</fullName>
        <ecNumber evidence="2 5">1.4.1.1</ecNumber>
    </recommendedName>
</protein>
<feature type="binding site" evidence="8">
    <location>
        <position position="199"/>
    </location>
    <ligand>
        <name>NAD(+)</name>
        <dbReference type="ChEBI" id="CHEBI:57540"/>
    </ligand>
</feature>